<evidence type="ECO:0000313" key="3">
    <source>
        <dbReference type="Proteomes" id="UP000095463"/>
    </source>
</evidence>
<keyword evidence="1" id="KW-0732">Signal</keyword>
<proteinExistence type="predicted"/>
<dbReference type="RefSeq" id="WP_069909606.1">
    <property type="nucleotide sequence ID" value="NZ_LAJE02000167.1"/>
</dbReference>
<sequence length="104" mass="10526">MLNLKAIAVAAALTLSTAGLAMAAEGSAMDALTSATTVSFKTVTSAELNPLSPGYEEVDLDSLKARIQGSPALLAQLESFGATIDDVVGITGKDETDVTILVQG</sequence>
<dbReference type="OrthoDB" id="7950827at2"/>
<feature type="signal peptide" evidence="1">
    <location>
        <begin position="1"/>
        <end position="23"/>
    </location>
</feature>
<reference evidence="2 3" key="1">
    <citation type="journal article" date="2015" name="Genome Announc.">
        <title>Genome Assemblies of Three Soil-Associated Devosia species: D. insulae, D. limi, and D. soli.</title>
        <authorList>
            <person name="Hassan Y.I."/>
            <person name="Lepp D."/>
            <person name="Zhou T."/>
        </authorList>
    </citation>
    <scope>NUCLEOTIDE SEQUENCE [LARGE SCALE GENOMIC DNA]</scope>
    <source>
        <strain evidence="2 3">DS-56</strain>
    </source>
</reference>
<dbReference type="EMBL" id="LAJE02000167">
    <property type="protein sequence ID" value="OEO31152.1"/>
    <property type="molecule type" value="Genomic_DNA"/>
</dbReference>
<protein>
    <submittedName>
        <fullName evidence="2">Uncharacterized protein</fullName>
    </submittedName>
</protein>
<gene>
    <name evidence="2" type="ORF">VW23_017430</name>
</gene>
<accession>A0A1E5XRB3</accession>
<name>A0A1E5XRB3_9HYPH</name>
<evidence type="ECO:0000256" key="1">
    <source>
        <dbReference type="SAM" id="SignalP"/>
    </source>
</evidence>
<evidence type="ECO:0000313" key="2">
    <source>
        <dbReference type="EMBL" id="OEO31152.1"/>
    </source>
</evidence>
<dbReference type="AlphaFoldDB" id="A0A1E5XRB3"/>
<keyword evidence="3" id="KW-1185">Reference proteome</keyword>
<comment type="caution">
    <text evidence="2">The sequence shown here is derived from an EMBL/GenBank/DDBJ whole genome shotgun (WGS) entry which is preliminary data.</text>
</comment>
<organism evidence="2 3">
    <name type="scientific">Devosia insulae DS-56</name>
    <dbReference type="NCBI Taxonomy" id="1116389"/>
    <lineage>
        <taxon>Bacteria</taxon>
        <taxon>Pseudomonadati</taxon>
        <taxon>Pseudomonadota</taxon>
        <taxon>Alphaproteobacteria</taxon>
        <taxon>Hyphomicrobiales</taxon>
        <taxon>Devosiaceae</taxon>
        <taxon>Devosia</taxon>
    </lineage>
</organism>
<feature type="chain" id="PRO_5009190414" evidence="1">
    <location>
        <begin position="24"/>
        <end position="104"/>
    </location>
</feature>
<dbReference type="Proteomes" id="UP000095463">
    <property type="component" value="Unassembled WGS sequence"/>
</dbReference>